<sequence>MNVPATIKSLFDVVPLVTYKDERLPHKGPNYPFSEEFTVAVHNVFNCKGMIIPTDPISLGIVLVLAHKNKLALPTEQGYGRGGIITTSFHASPTNTLPLLIDQTTRTLDEINHTVANDLDEPAKLINEIIDTKFYDIWVLCILCEDIATTIFGVDTLSKLDLLAEVPNWNNFAVRHPNTNIPKLYSQQLVEFEEYLDLLESYDHPIINLKLAGYIIVINQLLSSTRLGKIVCTKHALLSRSYSLLNLHTTI</sequence>
<dbReference type="Pfam" id="PF10806">
    <property type="entry name" value="SAM35"/>
    <property type="match status" value="1"/>
</dbReference>
<dbReference type="GeneID" id="3643329"/>
<dbReference type="InterPro" id="IPR021211">
    <property type="entry name" value="SAM35"/>
</dbReference>
<dbReference type="eggNOG" id="ENOG502RXPE">
    <property type="taxonomic scope" value="Eukaryota"/>
</dbReference>
<gene>
    <name evidence="1 2" type="primary">SAM35</name>
    <name evidence="2" type="ordered locus">CAALFM_C114490CA</name>
    <name evidence="1" type="ordered locus">orf19.7267</name>
</gene>
<proteinExistence type="predicted"/>
<dbReference type="AlphaFoldDB" id="A0A1D8PFY3"/>
<dbReference type="CGD" id="CAL0000184640">
    <property type="gene designation" value="SAM35"/>
</dbReference>
<reference evidence="2 3" key="2">
    <citation type="journal article" date="2007" name="Genome Biol.">
        <title>Assembly of the Candida albicans genome into sixteen supercontigs aligned on the eight chromosomes.</title>
        <authorList>
            <person name="van het Hoog M."/>
            <person name="Rast T.J."/>
            <person name="Martchenko M."/>
            <person name="Grindle S."/>
            <person name="Dignard D."/>
            <person name="Hogues H."/>
            <person name="Cuomo C."/>
            <person name="Berriman M."/>
            <person name="Scherer S."/>
            <person name="Magee B.B."/>
            <person name="Whiteway M."/>
            <person name="Chibana H."/>
            <person name="Nantel A."/>
            <person name="Magee P.T."/>
        </authorList>
    </citation>
    <scope>GENOME REANNOTATION</scope>
    <source>
        <strain evidence="3">SC5314 / ATCC MYA-2876</strain>
    </source>
</reference>
<organism evidence="2 3">
    <name type="scientific">Candida albicans (strain SC5314 / ATCC MYA-2876)</name>
    <name type="common">Yeast</name>
    <dbReference type="NCBI Taxonomy" id="237561"/>
    <lineage>
        <taxon>Eukaryota</taxon>
        <taxon>Fungi</taxon>
        <taxon>Dikarya</taxon>
        <taxon>Ascomycota</taxon>
        <taxon>Saccharomycotina</taxon>
        <taxon>Pichiomycetes</taxon>
        <taxon>Debaryomycetaceae</taxon>
        <taxon>Candida/Lodderomyces clade</taxon>
        <taxon>Candida</taxon>
    </lineage>
</organism>
<dbReference type="SMR" id="A0A1D8PFY3"/>
<name>A0A1D8PFY3_CANAL</name>
<reference evidence="2 3" key="1">
    <citation type="journal article" date="2004" name="Proc. Natl. Acad. Sci. U.S.A.">
        <title>The diploid genome sequence of Candida albicans.</title>
        <authorList>
            <person name="Jones T."/>
            <person name="Federspiel N.A."/>
            <person name="Chibana H."/>
            <person name="Dungan J."/>
            <person name="Kalman S."/>
            <person name="Magee B.B."/>
            <person name="Newport G."/>
            <person name="Thorstenson Y.R."/>
            <person name="Agabian N."/>
            <person name="Magee P.T."/>
            <person name="Davis R.W."/>
            <person name="Scherer S."/>
        </authorList>
    </citation>
    <scope>NUCLEOTIDE SEQUENCE [LARGE SCALE GENOMIC DNA]</scope>
    <source>
        <strain evidence="3">SC5314 / ATCC MYA-2876</strain>
    </source>
</reference>
<evidence type="ECO:0000313" key="2">
    <source>
        <dbReference type="EMBL" id="AOW27048.1"/>
    </source>
</evidence>
<reference evidence="2 3" key="3">
    <citation type="journal article" date="2013" name="Genome Biol.">
        <title>Assembly of a phased diploid Candida albicans genome facilitates allele-specific measurements and provides a simple model for repeat and indel structure.</title>
        <authorList>
            <person name="Muzzey D."/>
            <person name="Schwartz K."/>
            <person name="Weissman J.S."/>
            <person name="Sherlock G."/>
        </authorList>
    </citation>
    <scope>NUCLEOTIDE SEQUENCE [LARGE SCALE GENOMIC DNA]</scope>
    <source>
        <strain evidence="3">SC5314 / ATCC MYA-2876</strain>
    </source>
</reference>
<dbReference type="OMA" id="FVENECK"/>
<evidence type="ECO:0000313" key="1">
    <source>
        <dbReference type="CGD" id="CAL0000184640"/>
    </source>
</evidence>
<dbReference type="KEGG" id="cal:CAALFM_C114490CA"/>
<dbReference type="Proteomes" id="UP000000559">
    <property type="component" value="Chromosome 1"/>
</dbReference>
<dbReference type="OrthoDB" id="198787at2759"/>
<evidence type="ECO:0000313" key="3">
    <source>
        <dbReference type="Proteomes" id="UP000000559"/>
    </source>
</evidence>
<protein>
    <submittedName>
        <fullName evidence="2">SAM complex subunit</fullName>
    </submittedName>
</protein>
<keyword evidence="3" id="KW-1185">Reference proteome</keyword>
<accession>A0A1D8PFY3</accession>
<dbReference type="STRING" id="237561.A0A1D8PFY3"/>
<dbReference type="EMBL" id="CP017623">
    <property type="protein sequence ID" value="AOW27048.1"/>
    <property type="molecule type" value="Genomic_DNA"/>
</dbReference>
<dbReference type="InParanoid" id="A0A1D8PFY3"/>
<dbReference type="RefSeq" id="XP_715064.1">
    <property type="nucleotide sequence ID" value="XM_709971.1"/>
</dbReference>
<dbReference type="VEuPathDB" id="FungiDB:C1_14490C_A"/>